<dbReference type="Proteomes" id="UP000481861">
    <property type="component" value="Unassembled WGS sequence"/>
</dbReference>
<accession>A0A7C8M107</accession>
<dbReference type="EMBL" id="JAADJZ010000041">
    <property type="protein sequence ID" value="KAF2864699.1"/>
    <property type="molecule type" value="Genomic_DNA"/>
</dbReference>
<protein>
    <submittedName>
        <fullName evidence="1">Uncharacterized protein</fullName>
    </submittedName>
</protein>
<dbReference type="AlphaFoldDB" id="A0A7C8M107"/>
<proteinExistence type="predicted"/>
<sequence>MASSSAYWNPQEDAFSSWLAQSMDFDRDLEGVGSENCLATNPGASTFTSTADHETRVVAGFCERSVHGDPPMDSFPNGDAPLEFDPAFLPPNDVFITQEDILRWFPPGSSMEDALMKGRYDSLIQDSAGFNQEDCSGMALHSADAAVGLQESFRMDATMSELDELLDEVLNQHPVQDASGSYCNSINNDGGRDMATIAPASPPIPTLARSTPPDEHPPIVYPCVAPLTLPPTLPAMWPSYPEWEAIYFGDLAPAPVPATPLPSSPFVVRIPQSSNRKPVVGRPAPALATLGMPTLPLPTSFYGPVM</sequence>
<reference evidence="1 2" key="1">
    <citation type="submission" date="2020-01" db="EMBL/GenBank/DDBJ databases">
        <authorList>
            <consortium name="DOE Joint Genome Institute"/>
            <person name="Haridas S."/>
            <person name="Albert R."/>
            <person name="Binder M."/>
            <person name="Bloem J."/>
            <person name="Labutti K."/>
            <person name="Salamov A."/>
            <person name="Andreopoulos B."/>
            <person name="Baker S.E."/>
            <person name="Barry K."/>
            <person name="Bills G."/>
            <person name="Bluhm B.H."/>
            <person name="Cannon C."/>
            <person name="Castanera R."/>
            <person name="Culley D.E."/>
            <person name="Daum C."/>
            <person name="Ezra D."/>
            <person name="Gonzalez J.B."/>
            <person name="Henrissat B."/>
            <person name="Kuo A."/>
            <person name="Liang C."/>
            <person name="Lipzen A."/>
            <person name="Lutzoni F."/>
            <person name="Magnuson J."/>
            <person name="Mondo S."/>
            <person name="Nolan M."/>
            <person name="Ohm R."/>
            <person name="Pangilinan J."/>
            <person name="Park H.-J.H."/>
            <person name="Ramirez L."/>
            <person name="Alfaro M."/>
            <person name="Sun H."/>
            <person name="Tritt A."/>
            <person name="Yoshinaga Y."/>
            <person name="Zwiers L.-H.L."/>
            <person name="Turgeon B.G."/>
            <person name="Goodwin S.B."/>
            <person name="Spatafora J.W."/>
            <person name="Crous P.W."/>
            <person name="Grigoriev I.V."/>
        </authorList>
    </citation>
    <scope>NUCLEOTIDE SEQUENCE [LARGE SCALE GENOMIC DNA]</scope>
    <source>
        <strain evidence="1 2">CBS 611.86</strain>
    </source>
</reference>
<evidence type="ECO:0000313" key="1">
    <source>
        <dbReference type="EMBL" id="KAF2864699.1"/>
    </source>
</evidence>
<organism evidence="1 2">
    <name type="scientific">Massariosphaeria phaeospora</name>
    <dbReference type="NCBI Taxonomy" id="100035"/>
    <lineage>
        <taxon>Eukaryota</taxon>
        <taxon>Fungi</taxon>
        <taxon>Dikarya</taxon>
        <taxon>Ascomycota</taxon>
        <taxon>Pezizomycotina</taxon>
        <taxon>Dothideomycetes</taxon>
        <taxon>Pleosporomycetidae</taxon>
        <taxon>Pleosporales</taxon>
        <taxon>Pleosporales incertae sedis</taxon>
        <taxon>Massariosphaeria</taxon>
    </lineage>
</organism>
<keyword evidence="2" id="KW-1185">Reference proteome</keyword>
<gene>
    <name evidence="1" type="ORF">BDV95DRAFT_600368</name>
</gene>
<comment type="caution">
    <text evidence="1">The sequence shown here is derived from an EMBL/GenBank/DDBJ whole genome shotgun (WGS) entry which is preliminary data.</text>
</comment>
<name>A0A7C8M107_9PLEO</name>
<evidence type="ECO:0000313" key="2">
    <source>
        <dbReference type="Proteomes" id="UP000481861"/>
    </source>
</evidence>